<evidence type="ECO:0000256" key="7">
    <source>
        <dbReference type="ARBA" id="ARBA00022967"/>
    </source>
</evidence>
<evidence type="ECO:0000256" key="6">
    <source>
        <dbReference type="ARBA" id="ARBA00022719"/>
    </source>
</evidence>
<accession>A0A1W2BEW9</accession>
<dbReference type="PANTHER" id="PTHR11058">
    <property type="entry name" value="NADH-UBIQUINONE OXIDOREDUCTASE CHAIN 3"/>
    <property type="match status" value="1"/>
</dbReference>
<keyword evidence="9 11" id="KW-0520">NAD</keyword>
<evidence type="ECO:0000256" key="1">
    <source>
        <dbReference type="ARBA" id="ARBA00004141"/>
    </source>
</evidence>
<keyword evidence="6 11" id="KW-0874">Quinone</keyword>
<dbReference type="Gene3D" id="1.20.58.1610">
    <property type="entry name" value="NADH:ubiquinone/plastoquinone oxidoreductase, chain 3"/>
    <property type="match status" value="1"/>
</dbReference>
<dbReference type="InterPro" id="IPR023043">
    <property type="entry name" value="NAD(P)H_OxRDtase_bac/plastid"/>
</dbReference>
<sequence length="121" mass="13847">MNTSLDYIPILILFLLAVGFVVGTIVATHFLGPKRSTDEKLDNFESGIEQVGNARRPFSIKYYLVAILFVLFDVEVIFFYPYAVNFKELGWEGFAAVSTFVGLFLIMYLYVRKKGALDWEK</sequence>
<protein>
    <recommendedName>
        <fullName evidence="11">NADH-quinone oxidoreductase subunit A</fullName>
        <ecNumber evidence="11">7.1.1.-</ecNumber>
    </recommendedName>
    <alternativeName>
        <fullName evidence="11">NADH dehydrogenase I subunit A</fullName>
    </alternativeName>
    <alternativeName>
        <fullName evidence="11">NDH-1 subunit A</fullName>
    </alternativeName>
    <alternativeName>
        <fullName evidence="11">NUO1</fullName>
    </alternativeName>
</protein>
<evidence type="ECO:0000256" key="4">
    <source>
        <dbReference type="ARBA" id="ARBA00022475"/>
    </source>
</evidence>
<dbReference type="PANTHER" id="PTHR11058:SF22">
    <property type="entry name" value="NADH-QUINONE OXIDOREDUCTASE SUBUNIT A"/>
    <property type="match status" value="1"/>
</dbReference>
<keyword evidence="7 11" id="KW-1278">Translocase</keyword>
<dbReference type="Pfam" id="PF00507">
    <property type="entry name" value="Oxidored_q4"/>
    <property type="match status" value="1"/>
</dbReference>
<keyword evidence="10 11" id="KW-0472">Membrane</keyword>
<keyword evidence="4 11" id="KW-1003">Cell membrane</keyword>
<keyword evidence="14" id="KW-1185">Reference proteome</keyword>
<reference evidence="13 14" key="1">
    <citation type="submission" date="2017-04" db="EMBL/GenBank/DDBJ databases">
        <authorList>
            <person name="Afonso C.L."/>
            <person name="Miller P.J."/>
            <person name="Scott M.A."/>
            <person name="Spackman E."/>
            <person name="Goraichik I."/>
            <person name="Dimitrov K.M."/>
            <person name="Suarez D.L."/>
            <person name="Swayne D.E."/>
        </authorList>
    </citation>
    <scope>NUCLEOTIDE SEQUENCE [LARGE SCALE GENOMIC DNA]</scope>
    <source>
        <strain evidence="13 14">CGMCC 1.12708</strain>
    </source>
</reference>
<evidence type="ECO:0000256" key="3">
    <source>
        <dbReference type="ARBA" id="ARBA00022448"/>
    </source>
</evidence>
<gene>
    <name evidence="11" type="primary">nuoA</name>
    <name evidence="13" type="ORF">SAMN06296427_106134</name>
</gene>
<organism evidence="13 14">
    <name type="scientific">Moheibacter sediminis</name>
    <dbReference type="NCBI Taxonomy" id="1434700"/>
    <lineage>
        <taxon>Bacteria</taxon>
        <taxon>Pseudomonadati</taxon>
        <taxon>Bacteroidota</taxon>
        <taxon>Flavobacteriia</taxon>
        <taxon>Flavobacteriales</taxon>
        <taxon>Weeksellaceae</taxon>
        <taxon>Moheibacter</taxon>
    </lineage>
</organism>
<evidence type="ECO:0000256" key="11">
    <source>
        <dbReference type="HAMAP-Rule" id="MF_01394"/>
    </source>
</evidence>
<comment type="function">
    <text evidence="11">NDH-1 shuttles electrons from NADH, via FMN and iron-sulfur (Fe-S) centers, to quinones in the respiratory chain. The immediate electron acceptor for the enzyme in this species is believed to be a menaquinone. Couples the redox reaction to proton translocation (for every two electrons transferred, four hydrogen ions are translocated across the cytoplasmic membrane), and thus conserves the redox energy in a proton gradient.</text>
</comment>
<feature type="transmembrane region" description="Helical" evidence="11">
    <location>
        <begin position="62"/>
        <end position="83"/>
    </location>
</feature>
<dbReference type="STRING" id="1434700.SAMN06296427_106134"/>
<comment type="subcellular location">
    <subcellularLocation>
        <location evidence="11 12">Cell membrane</location>
        <topology evidence="11 12">Multi-pass membrane protein</topology>
    </subcellularLocation>
    <subcellularLocation>
        <location evidence="1">Membrane</location>
        <topology evidence="1">Multi-pass membrane protein</topology>
    </subcellularLocation>
</comment>
<name>A0A1W2BEW9_9FLAO</name>
<dbReference type="InterPro" id="IPR000440">
    <property type="entry name" value="NADH_UbQ/plastoQ_OxRdtase_su3"/>
</dbReference>
<evidence type="ECO:0000313" key="13">
    <source>
        <dbReference type="EMBL" id="SMC71563.1"/>
    </source>
</evidence>
<dbReference type="AlphaFoldDB" id="A0A1W2BEW9"/>
<keyword evidence="5 11" id="KW-0812">Transmembrane</keyword>
<feature type="transmembrane region" description="Helical" evidence="11">
    <location>
        <begin position="89"/>
        <end position="111"/>
    </location>
</feature>
<comment type="catalytic activity">
    <reaction evidence="11 12">
        <text>a quinone + NADH + 5 H(+)(in) = a quinol + NAD(+) + 4 H(+)(out)</text>
        <dbReference type="Rhea" id="RHEA:57888"/>
        <dbReference type="ChEBI" id="CHEBI:15378"/>
        <dbReference type="ChEBI" id="CHEBI:24646"/>
        <dbReference type="ChEBI" id="CHEBI:57540"/>
        <dbReference type="ChEBI" id="CHEBI:57945"/>
        <dbReference type="ChEBI" id="CHEBI:132124"/>
    </reaction>
</comment>
<feature type="transmembrane region" description="Helical" evidence="11">
    <location>
        <begin position="6"/>
        <end position="31"/>
    </location>
</feature>
<dbReference type="GO" id="GO:0050136">
    <property type="term" value="F:NADH dehydrogenase (quinone) (non-electrogenic) activity"/>
    <property type="evidence" value="ECO:0007669"/>
    <property type="project" value="UniProtKB-UniRule"/>
</dbReference>
<comment type="similarity">
    <text evidence="2 11 12">Belongs to the complex I subunit 3 family.</text>
</comment>
<dbReference type="RefSeq" id="WP_084017689.1">
    <property type="nucleotide sequence ID" value="NZ_FWXS01000006.1"/>
</dbReference>
<proteinExistence type="inferred from homology"/>
<evidence type="ECO:0000256" key="5">
    <source>
        <dbReference type="ARBA" id="ARBA00022692"/>
    </source>
</evidence>
<dbReference type="Proteomes" id="UP000192393">
    <property type="component" value="Unassembled WGS sequence"/>
</dbReference>
<evidence type="ECO:0000256" key="8">
    <source>
        <dbReference type="ARBA" id="ARBA00022989"/>
    </source>
</evidence>
<dbReference type="OrthoDB" id="9791970at2"/>
<dbReference type="GO" id="GO:0008137">
    <property type="term" value="F:NADH dehydrogenase (ubiquinone) activity"/>
    <property type="evidence" value="ECO:0007669"/>
    <property type="project" value="InterPro"/>
</dbReference>
<evidence type="ECO:0000256" key="10">
    <source>
        <dbReference type="ARBA" id="ARBA00023136"/>
    </source>
</evidence>
<dbReference type="GO" id="GO:0030964">
    <property type="term" value="C:NADH dehydrogenase complex"/>
    <property type="evidence" value="ECO:0007669"/>
    <property type="project" value="TreeGrafter"/>
</dbReference>
<keyword evidence="8 11" id="KW-1133">Transmembrane helix</keyword>
<dbReference type="EMBL" id="FWXS01000006">
    <property type="protein sequence ID" value="SMC71563.1"/>
    <property type="molecule type" value="Genomic_DNA"/>
</dbReference>
<evidence type="ECO:0000256" key="2">
    <source>
        <dbReference type="ARBA" id="ARBA00008472"/>
    </source>
</evidence>
<evidence type="ECO:0000256" key="9">
    <source>
        <dbReference type="ARBA" id="ARBA00023027"/>
    </source>
</evidence>
<evidence type="ECO:0000256" key="12">
    <source>
        <dbReference type="RuleBase" id="RU003639"/>
    </source>
</evidence>
<keyword evidence="3 11" id="KW-0813">Transport</keyword>
<dbReference type="GO" id="GO:0048038">
    <property type="term" value="F:quinone binding"/>
    <property type="evidence" value="ECO:0007669"/>
    <property type="project" value="UniProtKB-KW"/>
</dbReference>
<dbReference type="HAMAP" id="MF_01394">
    <property type="entry name" value="NDH1_NuoA"/>
    <property type="match status" value="1"/>
</dbReference>
<dbReference type="GO" id="GO:0005886">
    <property type="term" value="C:plasma membrane"/>
    <property type="evidence" value="ECO:0007669"/>
    <property type="project" value="UniProtKB-SubCell"/>
</dbReference>
<comment type="subunit">
    <text evidence="11">NDH-1 is composed of 14 different subunits. Subunits NuoA, H, J, K, L, M, N constitute the membrane sector of the complex.</text>
</comment>
<dbReference type="EC" id="7.1.1.-" evidence="11"/>
<dbReference type="InterPro" id="IPR038430">
    <property type="entry name" value="NDAH_ubi_oxred_su3_sf"/>
</dbReference>
<evidence type="ECO:0000313" key="14">
    <source>
        <dbReference type="Proteomes" id="UP000192393"/>
    </source>
</evidence>